<feature type="compositionally biased region" description="Basic and acidic residues" evidence="8">
    <location>
        <begin position="472"/>
        <end position="482"/>
    </location>
</feature>
<evidence type="ECO:0000256" key="5">
    <source>
        <dbReference type="ARBA" id="ARBA00023163"/>
    </source>
</evidence>
<dbReference type="PANTHER" id="PTHR46714">
    <property type="entry name" value="TRANSCRIPTIONAL ACTIVATOR HAC1"/>
    <property type="match status" value="1"/>
</dbReference>
<dbReference type="GO" id="GO:0005634">
    <property type="term" value="C:nucleus"/>
    <property type="evidence" value="ECO:0007669"/>
    <property type="project" value="UniProtKB-SubCell"/>
</dbReference>
<feature type="domain" description="BZIP" evidence="9">
    <location>
        <begin position="123"/>
        <end position="180"/>
    </location>
</feature>
<name>A0AAE0N7D3_9PEZI</name>
<feature type="compositionally biased region" description="Low complexity" evidence="8">
    <location>
        <begin position="374"/>
        <end position="403"/>
    </location>
</feature>
<dbReference type="AlphaFoldDB" id="A0AAE0N7D3"/>
<dbReference type="InterPro" id="IPR004827">
    <property type="entry name" value="bZIP"/>
</dbReference>
<dbReference type="PANTHER" id="PTHR46714:SF6">
    <property type="entry name" value="TRANSCRIPTIONAL ACTIVATOR HAC1"/>
    <property type="match status" value="1"/>
</dbReference>
<dbReference type="InterPro" id="IPR044280">
    <property type="entry name" value="Hac1/HY5"/>
</dbReference>
<evidence type="ECO:0000259" key="9">
    <source>
        <dbReference type="PROSITE" id="PS50217"/>
    </source>
</evidence>
<evidence type="ECO:0000313" key="11">
    <source>
        <dbReference type="Proteomes" id="UP001285441"/>
    </source>
</evidence>
<dbReference type="PROSITE" id="PS50217">
    <property type="entry name" value="BZIP"/>
    <property type="match status" value="1"/>
</dbReference>
<dbReference type="GO" id="GO:0000981">
    <property type="term" value="F:DNA-binding transcription factor activity, RNA polymerase II-specific"/>
    <property type="evidence" value="ECO:0007669"/>
    <property type="project" value="InterPro"/>
</dbReference>
<dbReference type="Proteomes" id="UP001285441">
    <property type="component" value="Unassembled WGS sequence"/>
</dbReference>
<reference evidence="10" key="1">
    <citation type="journal article" date="2023" name="Mol. Phylogenet. Evol.">
        <title>Genome-scale phylogeny and comparative genomics of the fungal order Sordariales.</title>
        <authorList>
            <person name="Hensen N."/>
            <person name="Bonometti L."/>
            <person name="Westerberg I."/>
            <person name="Brannstrom I.O."/>
            <person name="Guillou S."/>
            <person name="Cros-Aarteil S."/>
            <person name="Calhoun S."/>
            <person name="Haridas S."/>
            <person name="Kuo A."/>
            <person name="Mondo S."/>
            <person name="Pangilinan J."/>
            <person name="Riley R."/>
            <person name="LaButti K."/>
            <person name="Andreopoulos B."/>
            <person name="Lipzen A."/>
            <person name="Chen C."/>
            <person name="Yan M."/>
            <person name="Daum C."/>
            <person name="Ng V."/>
            <person name="Clum A."/>
            <person name="Steindorff A."/>
            <person name="Ohm R.A."/>
            <person name="Martin F."/>
            <person name="Silar P."/>
            <person name="Natvig D.O."/>
            <person name="Lalanne C."/>
            <person name="Gautier V."/>
            <person name="Ament-Velasquez S.L."/>
            <person name="Kruys A."/>
            <person name="Hutchinson M.I."/>
            <person name="Powell A.J."/>
            <person name="Barry K."/>
            <person name="Miller A.N."/>
            <person name="Grigoriev I.V."/>
            <person name="Debuchy R."/>
            <person name="Gladieux P."/>
            <person name="Hiltunen Thoren M."/>
            <person name="Johannesson H."/>
        </authorList>
    </citation>
    <scope>NUCLEOTIDE SEQUENCE</scope>
    <source>
        <strain evidence="10">CBS 232.78</strain>
    </source>
</reference>
<evidence type="ECO:0000256" key="8">
    <source>
        <dbReference type="SAM" id="MobiDB-lite"/>
    </source>
</evidence>
<keyword evidence="7" id="KW-0539">Nucleus</keyword>
<sequence length="575" mass="63000">MDSSWAAHTPTSSIKFENSPTDSLLSTPSEMYPSLFGTDSSSTINPHEMMTPRSYSEEMSPQPGDVDVSALAEMSPCPETPGSSTPGSEKKQTKKRKSWGQVLPEPKTNLPPRKRAKTEDEKEQRRVERVLRNRRAAQSSRERKRQEVEGLEQRNKELEALLRQAQSQNLALVEELNKARRSSGVAPRASTSFDQLRPATSVTFSPELFRSQDGHNLAVEDANLAQLLNTIPANTTINPTSLSPTLTPVPEVEEEEFDDEPVSAATPLADNTTPLNVSAFADTTQHPAAMLCEDLQCRSAEVAPSAWMATSQQQLHPSLALLLPLQFLLISTSAMLSLCQRPLTQIAMSLKAGFSLHPTPVILNTIIWLVTTPHSRTPTTTTSTSATTSPTTTSPAPSSQRSTKPSTARPQTRPSTTLRLKSLRKILTCSPTLARPLKDATMAALRLASTEGNTVRRVSGGDASADAAADGEEQRQQQRSERPAWLPGVALPSKEVLLTLLWALNVEERRKQIREQRVGILSSSRPGRLSIPKAKTPPMSNTDSYVLKVLPNKRNLGLGKREFPRGPSSVKRRRL</sequence>
<evidence type="ECO:0000313" key="10">
    <source>
        <dbReference type="EMBL" id="KAK3372179.1"/>
    </source>
</evidence>
<evidence type="ECO:0000256" key="4">
    <source>
        <dbReference type="ARBA" id="ARBA00023125"/>
    </source>
</evidence>
<comment type="subcellular location">
    <subcellularLocation>
        <location evidence="1">Nucleus</location>
    </subcellularLocation>
</comment>
<comment type="caution">
    <text evidence="10">The sequence shown here is derived from an EMBL/GenBank/DDBJ whole genome shotgun (WGS) entry which is preliminary data.</text>
</comment>
<dbReference type="GO" id="GO:0003677">
    <property type="term" value="F:DNA binding"/>
    <property type="evidence" value="ECO:0007669"/>
    <property type="project" value="UniProtKB-KW"/>
</dbReference>
<keyword evidence="5" id="KW-0804">Transcription</keyword>
<feature type="region of interest" description="Disordered" evidence="8">
    <location>
        <begin position="1"/>
        <end position="152"/>
    </location>
</feature>
<evidence type="ECO:0000256" key="7">
    <source>
        <dbReference type="ARBA" id="ARBA00023242"/>
    </source>
</evidence>
<proteinExistence type="inferred from homology"/>
<accession>A0AAE0N7D3</accession>
<dbReference type="InterPro" id="IPR046347">
    <property type="entry name" value="bZIP_sf"/>
</dbReference>
<evidence type="ECO:0000256" key="6">
    <source>
        <dbReference type="ARBA" id="ARBA00023230"/>
    </source>
</evidence>
<keyword evidence="11" id="KW-1185">Reference proteome</keyword>
<dbReference type="GO" id="GO:0006986">
    <property type="term" value="P:response to unfolded protein"/>
    <property type="evidence" value="ECO:0007669"/>
    <property type="project" value="UniProtKB-KW"/>
</dbReference>
<dbReference type="Pfam" id="PF07716">
    <property type="entry name" value="bZIP_2"/>
    <property type="match status" value="1"/>
</dbReference>
<evidence type="ECO:0000256" key="2">
    <source>
        <dbReference type="ARBA" id="ARBA00007163"/>
    </source>
</evidence>
<evidence type="ECO:0000256" key="3">
    <source>
        <dbReference type="ARBA" id="ARBA00023015"/>
    </source>
</evidence>
<feature type="region of interest" description="Disordered" evidence="8">
    <location>
        <begin position="374"/>
        <end position="417"/>
    </location>
</feature>
<comment type="similarity">
    <text evidence="2">Belongs to the bZIP family.</text>
</comment>
<keyword evidence="3" id="KW-0805">Transcription regulation</keyword>
<feature type="region of interest" description="Disordered" evidence="8">
    <location>
        <begin position="451"/>
        <end position="483"/>
    </location>
</feature>
<dbReference type="EMBL" id="JAULSW010000008">
    <property type="protein sequence ID" value="KAK3372179.1"/>
    <property type="molecule type" value="Genomic_DNA"/>
</dbReference>
<feature type="compositionally biased region" description="Polar residues" evidence="8">
    <location>
        <begin position="9"/>
        <end position="29"/>
    </location>
</feature>
<keyword evidence="4" id="KW-0238">DNA-binding</keyword>
<organism evidence="10 11">
    <name type="scientific">Podospora didyma</name>
    <dbReference type="NCBI Taxonomy" id="330526"/>
    <lineage>
        <taxon>Eukaryota</taxon>
        <taxon>Fungi</taxon>
        <taxon>Dikarya</taxon>
        <taxon>Ascomycota</taxon>
        <taxon>Pezizomycotina</taxon>
        <taxon>Sordariomycetes</taxon>
        <taxon>Sordariomycetidae</taxon>
        <taxon>Sordariales</taxon>
        <taxon>Podosporaceae</taxon>
        <taxon>Podospora</taxon>
    </lineage>
</organism>
<reference evidence="10" key="2">
    <citation type="submission" date="2023-06" db="EMBL/GenBank/DDBJ databases">
        <authorList>
            <consortium name="Lawrence Berkeley National Laboratory"/>
            <person name="Haridas S."/>
            <person name="Hensen N."/>
            <person name="Bonometti L."/>
            <person name="Westerberg I."/>
            <person name="Brannstrom I.O."/>
            <person name="Guillou S."/>
            <person name="Cros-Aarteil S."/>
            <person name="Calhoun S."/>
            <person name="Kuo A."/>
            <person name="Mondo S."/>
            <person name="Pangilinan J."/>
            <person name="Riley R."/>
            <person name="LaButti K."/>
            <person name="Andreopoulos B."/>
            <person name="Lipzen A."/>
            <person name="Chen C."/>
            <person name="Yanf M."/>
            <person name="Daum C."/>
            <person name="Ng V."/>
            <person name="Clum A."/>
            <person name="Steindorff A."/>
            <person name="Ohm R."/>
            <person name="Martin F."/>
            <person name="Silar P."/>
            <person name="Natvig D."/>
            <person name="Lalanne C."/>
            <person name="Gautier V."/>
            <person name="Ament-velasquez S.L."/>
            <person name="Kruys A."/>
            <person name="Hutchinson M.I."/>
            <person name="Powell A.J."/>
            <person name="Barry K."/>
            <person name="Miller A.N."/>
            <person name="Grigoriev I.V."/>
            <person name="Debuchy R."/>
            <person name="Gladieux P."/>
            <person name="Thoren M.H."/>
            <person name="Johannesson H."/>
        </authorList>
    </citation>
    <scope>NUCLEOTIDE SEQUENCE</scope>
    <source>
        <strain evidence="10">CBS 232.78</strain>
    </source>
</reference>
<protein>
    <recommendedName>
        <fullName evidence="9">BZIP domain-containing protein</fullName>
    </recommendedName>
</protein>
<feature type="compositionally biased region" description="Basic and acidic residues" evidence="8">
    <location>
        <begin position="140"/>
        <end position="152"/>
    </location>
</feature>
<feature type="compositionally biased region" description="Polar residues" evidence="8">
    <location>
        <begin position="404"/>
        <end position="417"/>
    </location>
</feature>
<dbReference type="GO" id="GO:0045944">
    <property type="term" value="P:positive regulation of transcription by RNA polymerase II"/>
    <property type="evidence" value="ECO:0007669"/>
    <property type="project" value="InterPro"/>
</dbReference>
<evidence type="ECO:0000256" key="1">
    <source>
        <dbReference type="ARBA" id="ARBA00004123"/>
    </source>
</evidence>
<feature type="compositionally biased region" description="Basic and acidic residues" evidence="8">
    <location>
        <begin position="117"/>
        <end position="131"/>
    </location>
</feature>
<keyword evidence="6" id="KW-0834">Unfolded protein response</keyword>
<dbReference type="SMART" id="SM00338">
    <property type="entry name" value="BRLZ"/>
    <property type="match status" value="1"/>
</dbReference>
<gene>
    <name evidence="10" type="ORF">B0H63DRAFT_439304</name>
</gene>
<dbReference type="SUPFAM" id="SSF57959">
    <property type="entry name" value="Leucine zipper domain"/>
    <property type="match status" value="1"/>
</dbReference>
<dbReference type="CDD" id="cd14710">
    <property type="entry name" value="bZIP_HAC1-like"/>
    <property type="match status" value="1"/>
</dbReference>